<reference evidence="5 6" key="1">
    <citation type="journal article" date="2016" name="Sci. Rep.">
        <title>The Dendrobium catenatum Lindl. genome sequence provides insights into polysaccharide synthase, floral development and adaptive evolution.</title>
        <authorList>
            <person name="Zhang G.Q."/>
            <person name="Xu Q."/>
            <person name="Bian C."/>
            <person name="Tsai W.C."/>
            <person name="Yeh C.M."/>
            <person name="Liu K.W."/>
            <person name="Yoshida K."/>
            <person name="Zhang L.S."/>
            <person name="Chang S.B."/>
            <person name="Chen F."/>
            <person name="Shi Y."/>
            <person name="Su Y.Y."/>
            <person name="Zhang Y.Q."/>
            <person name="Chen L.J."/>
            <person name="Yin Y."/>
            <person name="Lin M."/>
            <person name="Huang H."/>
            <person name="Deng H."/>
            <person name="Wang Z.W."/>
            <person name="Zhu S.L."/>
            <person name="Zhao X."/>
            <person name="Deng C."/>
            <person name="Niu S.C."/>
            <person name="Huang J."/>
            <person name="Wang M."/>
            <person name="Liu G.H."/>
            <person name="Yang H.J."/>
            <person name="Xiao X.J."/>
            <person name="Hsiao Y.Y."/>
            <person name="Wu W.L."/>
            <person name="Chen Y.Y."/>
            <person name="Mitsuda N."/>
            <person name="Ohme-Takagi M."/>
            <person name="Luo Y.B."/>
            <person name="Van de Peer Y."/>
            <person name="Liu Z.J."/>
        </authorList>
    </citation>
    <scope>NUCLEOTIDE SEQUENCE [LARGE SCALE GENOMIC DNA]</scope>
    <source>
        <tissue evidence="5">The whole plant</tissue>
    </source>
</reference>
<gene>
    <name evidence="5" type="primary">FPP4</name>
    <name evidence="5" type="ORF">MA16_Dca020217</name>
</gene>
<dbReference type="InterPro" id="IPR008587">
    <property type="entry name" value="FPP_plant"/>
</dbReference>
<dbReference type="AlphaFoldDB" id="A0A2I0V8W6"/>
<feature type="region of interest" description="Disordered" evidence="4">
    <location>
        <begin position="963"/>
        <end position="1026"/>
    </location>
</feature>
<protein>
    <submittedName>
        <fullName evidence="5">Filament-like plant protein 4</fullName>
    </submittedName>
</protein>
<evidence type="ECO:0000313" key="6">
    <source>
        <dbReference type="Proteomes" id="UP000233837"/>
    </source>
</evidence>
<keyword evidence="6" id="KW-1185">Reference proteome</keyword>
<evidence type="ECO:0000256" key="4">
    <source>
        <dbReference type="SAM" id="MobiDB-lite"/>
    </source>
</evidence>
<dbReference type="EMBL" id="KZ504050">
    <property type="protein sequence ID" value="PKU59844.1"/>
    <property type="molecule type" value="Genomic_DNA"/>
</dbReference>
<dbReference type="PANTHER" id="PTHR31580:SF4">
    <property type="entry name" value="FILAMENT-LIKE PLANT PROTEIN 6"/>
    <property type="match status" value="1"/>
</dbReference>
<accession>A0A2I0V8W6</accession>
<evidence type="ECO:0000256" key="1">
    <source>
        <dbReference type="ARBA" id="ARBA00005921"/>
    </source>
</evidence>
<dbReference type="PANTHER" id="PTHR31580">
    <property type="entry name" value="FILAMENT-LIKE PLANT PROTEIN 4"/>
    <property type="match status" value="1"/>
</dbReference>
<feature type="region of interest" description="Disordered" evidence="4">
    <location>
        <begin position="1"/>
        <end position="38"/>
    </location>
</feature>
<keyword evidence="2 3" id="KW-0175">Coiled coil</keyword>
<dbReference type="Proteomes" id="UP000233837">
    <property type="component" value="Unassembled WGS sequence"/>
</dbReference>
<feature type="compositionally biased region" description="Basic and acidic residues" evidence="4">
    <location>
        <begin position="1"/>
        <end position="22"/>
    </location>
</feature>
<feature type="coiled-coil region" evidence="3">
    <location>
        <begin position="761"/>
        <end position="851"/>
    </location>
</feature>
<evidence type="ECO:0000256" key="2">
    <source>
        <dbReference type="ARBA" id="ARBA00023054"/>
    </source>
</evidence>
<organism evidence="5 6">
    <name type="scientific">Dendrobium catenatum</name>
    <dbReference type="NCBI Taxonomy" id="906689"/>
    <lineage>
        <taxon>Eukaryota</taxon>
        <taxon>Viridiplantae</taxon>
        <taxon>Streptophyta</taxon>
        <taxon>Embryophyta</taxon>
        <taxon>Tracheophyta</taxon>
        <taxon>Spermatophyta</taxon>
        <taxon>Magnoliopsida</taxon>
        <taxon>Liliopsida</taxon>
        <taxon>Asparagales</taxon>
        <taxon>Orchidaceae</taxon>
        <taxon>Epidendroideae</taxon>
        <taxon>Malaxideae</taxon>
        <taxon>Dendrobiinae</taxon>
        <taxon>Dendrobium</taxon>
    </lineage>
</organism>
<feature type="coiled-coil region" evidence="3">
    <location>
        <begin position="166"/>
        <end position="242"/>
    </location>
</feature>
<name>A0A2I0V8W6_9ASPA</name>
<reference evidence="5 6" key="2">
    <citation type="journal article" date="2017" name="Nature">
        <title>The Apostasia genome and the evolution of orchids.</title>
        <authorList>
            <person name="Zhang G.Q."/>
            <person name="Liu K.W."/>
            <person name="Li Z."/>
            <person name="Lohaus R."/>
            <person name="Hsiao Y.Y."/>
            <person name="Niu S.C."/>
            <person name="Wang J.Y."/>
            <person name="Lin Y.C."/>
            <person name="Xu Q."/>
            <person name="Chen L.J."/>
            <person name="Yoshida K."/>
            <person name="Fujiwara S."/>
            <person name="Wang Z.W."/>
            <person name="Zhang Y.Q."/>
            <person name="Mitsuda N."/>
            <person name="Wang M."/>
            <person name="Liu G.H."/>
            <person name="Pecoraro L."/>
            <person name="Huang H.X."/>
            <person name="Xiao X.J."/>
            <person name="Lin M."/>
            <person name="Wu X.Y."/>
            <person name="Wu W.L."/>
            <person name="Chen Y.Y."/>
            <person name="Chang S.B."/>
            <person name="Sakamoto S."/>
            <person name="Ohme-Takagi M."/>
            <person name="Yagi M."/>
            <person name="Zeng S.J."/>
            <person name="Shen C.Y."/>
            <person name="Yeh C.M."/>
            <person name="Luo Y.B."/>
            <person name="Tsai W.C."/>
            <person name="Van de Peer Y."/>
            <person name="Liu Z.J."/>
        </authorList>
    </citation>
    <scope>NUCLEOTIDE SEQUENCE [LARGE SCALE GENOMIC DNA]</scope>
    <source>
        <tissue evidence="5">The whole plant</tissue>
    </source>
</reference>
<evidence type="ECO:0000313" key="5">
    <source>
        <dbReference type="EMBL" id="PKU59844.1"/>
    </source>
</evidence>
<proteinExistence type="inferred from homology"/>
<comment type="similarity">
    <text evidence="1">Belongs to the FPP family.</text>
</comment>
<sequence>MDRRSWPWKRKSSEKASSDSDSVRASLSNTGVKQREQEHAKPVSFVQISVEKYEHFNGLEEEVVVLNEKLNVVNKKLSSAQADMTTKDDIVKQHSKVSEEAISGWEKAEAETLALKHQLESLTLLKLTAEEKTAHLDGALKECMKQIRNVKEESEKKLHDVVFAKTKLWENVKSELEATIAGLERELLKNSAETAALSRSLQERSAFLMKISEEKVQADADIEVLKTNIQSYEREISSMKYELNVTAKELEIRNEEKNLCVKSTEVANKQHIDDVKKITKLEAECQRLRGLVRKRLPGPAALAQMKLEVERLGHGFGESRVRRQSGERSSSYPFLSKEANVNEVEHCHKEIEFLTARLFAMEEETKMLKEALSKRNSELQDSASTCAKTANKLRILESQVLVMNQQKSSSKSNVDISFEGSLSQNESNQSLASMSEDGIDDAGSNAESWASVLISELSQFKKEKNNRLKITQSSNHLDLMDDFLEMEKLAGLSSESNGVVTVSNEGLDNMKHENCDDTSSVDVHMDVCKEKTPSLKQRLSKIQAQIAHAVESKVLDSKARHLVEEIMAIVQDAQKERPIQPKDHLNGEAQHSMEVADFETSLKHHDNSCREIETSMNQDLRSAISWIHDFVILLCKEVTHGKSSVLQATAEKLEEFSNSVNKIFCNNLDPVDFILSLCHVLSGTKEFILRTWATGESGITDCIDKVTLLENRIIHHDSTGGKLDRDCDLSPSVSAPEVFNGPSNLPSESEAAPDSFSFEEFKNLKMERDNMEVNLVNCKESLEHMKIQLAETVQNLAELNLQLSACQKSNDLTDTQLRCMTESYKLLESRAEELEAEINLLRSKAEALESELIAERHSHQDDLAKYLDLQEQIRIMSCSKCSCHSETDADTKARQREIAAAADKLAECQETIILINKQLNALHPPAEAMSRSSHFREEPPNPVSYNSQQSHYPATVIEGVESPQNEYSSQFSSSDMESSPVLKPTVTTKRPKNRSRSTSASSLSSMLNDKPGRGFSRFFLKEKSEL</sequence>
<dbReference type="Pfam" id="PF05911">
    <property type="entry name" value="FPP"/>
    <property type="match status" value="1"/>
</dbReference>
<evidence type="ECO:0000256" key="3">
    <source>
        <dbReference type="SAM" id="Coils"/>
    </source>
</evidence>
<feature type="region of interest" description="Disordered" evidence="4">
    <location>
        <begin position="925"/>
        <end position="948"/>
    </location>
</feature>
<feature type="compositionally biased region" description="Low complexity" evidence="4">
    <location>
        <begin position="996"/>
        <end position="1005"/>
    </location>
</feature>
<feature type="compositionally biased region" description="Low complexity" evidence="4">
    <location>
        <begin position="968"/>
        <end position="979"/>
    </location>
</feature>